<evidence type="ECO:0000313" key="2">
    <source>
        <dbReference type="Proteomes" id="UP000242972"/>
    </source>
</evidence>
<dbReference type="AlphaFoldDB" id="A0A2T2XKQ2"/>
<dbReference type="EMBL" id="PXYW01000004">
    <property type="protein sequence ID" value="PSR35065.1"/>
    <property type="molecule type" value="Genomic_DNA"/>
</dbReference>
<gene>
    <name evidence="1" type="ORF">C7B46_02610</name>
</gene>
<organism evidence="1 2">
    <name type="scientific">Sulfobacillus benefaciens</name>
    <dbReference type="NCBI Taxonomy" id="453960"/>
    <lineage>
        <taxon>Bacteria</taxon>
        <taxon>Bacillati</taxon>
        <taxon>Bacillota</taxon>
        <taxon>Clostridia</taxon>
        <taxon>Eubacteriales</taxon>
        <taxon>Clostridiales Family XVII. Incertae Sedis</taxon>
        <taxon>Sulfobacillus</taxon>
    </lineage>
</organism>
<comment type="caution">
    <text evidence="1">The sequence shown here is derived from an EMBL/GenBank/DDBJ whole genome shotgun (WGS) entry which is preliminary data.</text>
</comment>
<evidence type="ECO:0000313" key="1">
    <source>
        <dbReference type="EMBL" id="PSR35065.1"/>
    </source>
</evidence>
<accession>A0A2T2XKQ2</accession>
<name>A0A2T2XKQ2_9FIRM</name>
<protein>
    <submittedName>
        <fullName evidence="1">Uncharacterized protein</fullName>
    </submittedName>
</protein>
<sequence>MIFEFYLSRKPVCLHPPFQNGAQRFLRPPTPGRKRLIRDSFGIQVGGTGTLPMIRVVRRQTSGHLQRAAVELPEGSE</sequence>
<dbReference type="Proteomes" id="UP000242972">
    <property type="component" value="Unassembled WGS sequence"/>
</dbReference>
<reference evidence="1 2" key="1">
    <citation type="journal article" date="2014" name="BMC Genomics">
        <title>Comparison of environmental and isolate Sulfobacillus genomes reveals diverse carbon, sulfur, nitrogen, and hydrogen metabolisms.</title>
        <authorList>
            <person name="Justice N.B."/>
            <person name="Norman A."/>
            <person name="Brown C.T."/>
            <person name="Singh A."/>
            <person name="Thomas B.C."/>
            <person name="Banfield J.F."/>
        </authorList>
    </citation>
    <scope>NUCLEOTIDE SEQUENCE [LARGE SCALE GENOMIC DNA]</scope>
    <source>
        <strain evidence="1">AMDSBA4</strain>
    </source>
</reference>
<proteinExistence type="predicted"/>